<comment type="caution">
    <text evidence="1">The sequence shown here is derived from an EMBL/GenBank/DDBJ whole genome shotgun (WGS) entry which is preliminary data.</text>
</comment>
<organism evidence="1 2">
    <name type="scientific">Aldrovandia affinis</name>
    <dbReference type="NCBI Taxonomy" id="143900"/>
    <lineage>
        <taxon>Eukaryota</taxon>
        <taxon>Metazoa</taxon>
        <taxon>Chordata</taxon>
        <taxon>Craniata</taxon>
        <taxon>Vertebrata</taxon>
        <taxon>Euteleostomi</taxon>
        <taxon>Actinopterygii</taxon>
        <taxon>Neopterygii</taxon>
        <taxon>Teleostei</taxon>
        <taxon>Notacanthiformes</taxon>
        <taxon>Halosauridae</taxon>
        <taxon>Aldrovandia</taxon>
    </lineage>
</organism>
<gene>
    <name evidence="1" type="ORF">AAFF_G00224210</name>
</gene>
<dbReference type="AlphaFoldDB" id="A0AAD7TB86"/>
<name>A0AAD7TB86_9TELE</name>
<accession>A0AAD7TB86</accession>
<reference evidence="1" key="1">
    <citation type="journal article" date="2023" name="Science">
        <title>Genome structures resolve the early diversification of teleost fishes.</title>
        <authorList>
            <person name="Parey E."/>
            <person name="Louis A."/>
            <person name="Montfort J."/>
            <person name="Bouchez O."/>
            <person name="Roques C."/>
            <person name="Iampietro C."/>
            <person name="Lluch J."/>
            <person name="Castinel A."/>
            <person name="Donnadieu C."/>
            <person name="Desvignes T."/>
            <person name="Floi Bucao C."/>
            <person name="Jouanno E."/>
            <person name="Wen M."/>
            <person name="Mejri S."/>
            <person name="Dirks R."/>
            <person name="Jansen H."/>
            <person name="Henkel C."/>
            <person name="Chen W.J."/>
            <person name="Zahm M."/>
            <person name="Cabau C."/>
            <person name="Klopp C."/>
            <person name="Thompson A.W."/>
            <person name="Robinson-Rechavi M."/>
            <person name="Braasch I."/>
            <person name="Lecointre G."/>
            <person name="Bobe J."/>
            <person name="Postlethwait J.H."/>
            <person name="Berthelot C."/>
            <person name="Roest Crollius H."/>
            <person name="Guiguen Y."/>
        </authorList>
    </citation>
    <scope>NUCLEOTIDE SEQUENCE</scope>
    <source>
        <strain evidence="1">NC1722</strain>
    </source>
</reference>
<dbReference type="Proteomes" id="UP001221898">
    <property type="component" value="Unassembled WGS sequence"/>
</dbReference>
<protein>
    <submittedName>
        <fullName evidence="1">Uncharacterized protein</fullName>
    </submittedName>
</protein>
<dbReference type="EMBL" id="JAINUG010000003">
    <property type="protein sequence ID" value="KAJ8417578.1"/>
    <property type="molecule type" value="Genomic_DNA"/>
</dbReference>
<proteinExistence type="predicted"/>
<evidence type="ECO:0000313" key="1">
    <source>
        <dbReference type="EMBL" id="KAJ8417578.1"/>
    </source>
</evidence>
<sequence>MLAGGGAGCSAPILLSPVGPEGAMGPELTPQLEEPDKGHLCGTGISPVIQACLSRPVFTLPFPQTDHVLYSEH</sequence>
<evidence type="ECO:0000313" key="2">
    <source>
        <dbReference type="Proteomes" id="UP001221898"/>
    </source>
</evidence>
<keyword evidence="2" id="KW-1185">Reference proteome</keyword>